<dbReference type="InterPro" id="IPR001753">
    <property type="entry name" value="Enoyl-CoA_hydra/iso"/>
</dbReference>
<reference evidence="2" key="1">
    <citation type="submission" date="2019-02" db="EMBL/GenBank/DDBJ databases">
        <authorList>
            <person name="Gruber-Vodicka R. H."/>
            <person name="Seah K. B. B."/>
        </authorList>
    </citation>
    <scope>NUCLEOTIDE SEQUENCE</scope>
    <source>
        <strain evidence="2">BECK_BY7</strain>
    </source>
</reference>
<dbReference type="Gene3D" id="3.90.226.10">
    <property type="entry name" value="2-enoyl-CoA Hydratase, Chain A, domain 1"/>
    <property type="match status" value="1"/>
</dbReference>
<protein>
    <submittedName>
        <fullName evidence="2">Enoyl-CoA hydratase/carnithine racemase</fullName>
    </submittedName>
</protein>
<dbReference type="AlphaFoldDB" id="A0A450X4C1"/>
<dbReference type="InterPro" id="IPR029045">
    <property type="entry name" value="ClpP/crotonase-like_dom_sf"/>
</dbReference>
<gene>
    <name evidence="2" type="ORF">BECKLFY1418C_GA0070996_11694</name>
</gene>
<evidence type="ECO:0000256" key="1">
    <source>
        <dbReference type="ARBA" id="ARBA00005254"/>
    </source>
</evidence>
<dbReference type="EMBL" id="CAADFN010000169">
    <property type="protein sequence ID" value="VFK24162.1"/>
    <property type="molecule type" value="Genomic_DNA"/>
</dbReference>
<organism evidence="2">
    <name type="scientific">Candidatus Kentrum sp. LFY</name>
    <dbReference type="NCBI Taxonomy" id="2126342"/>
    <lineage>
        <taxon>Bacteria</taxon>
        <taxon>Pseudomonadati</taxon>
        <taxon>Pseudomonadota</taxon>
        <taxon>Gammaproteobacteria</taxon>
        <taxon>Candidatus Kentrum</taxon>
    </lineage>
</organism>
<sequence>MGVVTGAGGKVFCAGADVAGFPGRSYEDGLDLPSRRLFDSWAEVKEGFLPGMAIFLLPKYVGFGVARRLLFSGEKLSAQQAAGWEMIDRLCEAEEFEPTIRESCDALMPIHPEVLQNTRRLLNESFATSPEDAIGHFLAVQNLCLAKLDRKGGAS</sequence>
<dbReference type="PANTHER" id="PTHR42964:SF1">
    <property type="entry name" value="POLYKETIDE BIOSYNTHESIS ENOYL-COA HYDRATASE PKSH-RELATED"/>
    <property type="match status" value="1"/>
</dbReference>
<proteinExistence type="inferred from homology"/>
<evidence type="ECO:0000313" key="2">
    <source>
        <dbReference type="EMBL" id="VFK24162.1"/>
    </source>
</evidence>
<dbReference type="Pfam" id="PF00378">
    <property type="entry name" value="ECH_1"/>
    <property type="match status" value="1"/>
</dbReference>
<dbReference type="SUPFAM" id="SSF52096">
    <property type="entry name" value="ClpP/crotonase"/>
    <property type="match status" value="1"/>
</dbReference>
<name>A0A450X4C1_9GAMM</name>
<comment type="similarity">
    <text evidence="1">Belongs to the enoyl-CoA hydratase/isomerase family.</text>
</comment>
<dbReference type="InterPro" id="IPR051683">
    <property type="entry name" value="Enoyl-CoA_Hydratase/Isomerase"/>
</dbReference>
<accession>A0A450X4C1</accession>
<dbReference type="PANTHER" id="PTHR42964">
    <property type="entry name" value="ENOYL-COA HYDRATASE"/>
    <property type="match status" value="1"/>
</dbReference>
<dbReference type="GO" id="GO:0003824">
    <property type="term" value="F:catalytic activity"/>
    <property type="evidence" value="ECO:0007669"/>
    <property type="project" value="UniProtKB-ARBA"/>
</dbReference>